<evidence type="ECO:0000256" key="1">
    <source>
        <dbReference type="SAM" id="MobiDB-lite"/>
    </source>
</evidence>
<dbReference type="InterPro" id="IPR036779">
    <property type="entry name" value="LysM_dom_sf"/>
</dbReference>
<sequence>MKIHIVKKGDTLFELSKKYNVPLEKLIEANPQIANPNQLNVGDKVKIPAVAVPIGGEPGNIYKHVVKQGDTLWKLSKAWGLPLQNLIAANPQLNDPNPLKVGDIVNIPTGSGAPAGGADNPSGANTGMLPAQTGKKNTAPIAGAGTKVPTGVKPEMTAPKPPKVEAPKVEVPKIEPVQKEKPKEEPMKVEPVKVEPPKQQPVHVEPPKAVPMEIKIEVEQIQYESTKLQPIHYEPQKHEPVKVEPYHYGPMNIAPANYGPMNIAPVNYGPTNVSPAANVPMKGEPTGVSPYGYEPMKGEPTGVSPYGYEPMKGEPTGVSPYGYEPMKGEPTGVSPYGYEPMKGEPTGVSPYGYEPMKGEPTGVSPYGYEPMKGEPTGISPYGYEPMKGEPMGVSPYGYESMKGEPTGVSPYSYGPNVQPNVYANPSYPNSNMLPFYPTQQSPMILPAMGYAPSPCGCSGTSPYPYAAPEAYPPFYQYPIAAEPVSANYGSPSIPPALSPMEGEYPGISNVHAPASQMPDLGGMSPYTNQAPNSGYQPYGISPEAVSPKSYGNTFHPQAMDWGHQPGYMPCYGPPVPGYPTSVMPAAYSAPSMPGYPMAYPEANNQAPISYEPLKGEIGGIENMKGHFDREAQVSDSSDELEDSGQKKTETKSKTQTSSKKSAKISGSLDSQSASKKQSKSSAGTASKKTRQRTSKASGRRNPWINE</sequence>
<accession>A0ABW3SHR1</accession>
<gene>
    <name evidence="3" type="ORF">ACFQ2Z_23805</name>
</gene>
<evidence type="ECO:0000259" key="2">
    <source>
        <dbReference type="PROSITE" id="PS51782"/>
    </source>
</evidence>
<feature type="compositionally biased region" description="Basic and acidic residues" evidence="1">
    <location>
        <begin position="180"/>
        <end position="196"/>
    </location>
</feature>
<feature type="region of interest" description="Disordered" evidence="1">
    <location>
        <begin position="630"/>
        <end position="706"/>
    </location>
</feature>
<feature type="domain" description="LysM" evidence="2">
    <location>
        <begin position="62"/>
        <end position="107"/>
    </location>
</feature>
<dbReference type="Pfam" id="PF01476">
    <property type="entry name" value="LysM"/>
    <property type="match status" value="2"/>
</dbReference>
<proteinExistence type="predicted"/>
<feature type="domain" description="LysM" evidence="2">
    <location>
        <begin position="2"/>
        <end position="47"/>
    </location>
</feature>
<dbReference type="PROSITE" id="PS51782">
    <property type="entry name" value="LYSM"/>
    <property type="match status" value="2"/>
</dbReference>
<feature type="region of interest" description="Disordered" evidence="1">
    <location>
        <begin position="180"/>
        <end position="204"/>
    </location>
</feature>
<dbReference type="EMBL" id="JBHTKZ010000086">
    <property type="protein sequence ID" value="MFD1184356.1"/>
    <property type="molecule type" value="Genomic_DNA"/>
</dbReference>
<dbReference type="CDD" id="cd00118">
    <property type="entry name" value="LysM"/>
    <property type="match status" value="2"/>
</dbReference>
<keyword evidence="4" id="KW-1185">Reference proteome</keyword>
<dbReference type="Gene3D" id="3.10.350.10">
    <property type="entry name" value="LysM domain"/>
    <property type="match status" value="2"/>
</dbReference>
<name>A0ABW3SHR1_9BACL</name>
<feature type="region of interest" description="Disordered" evidence="1">
    <location>
        <begin position="136"/>
        <end position="166"/>
    </location>
</feature>
<dbReference type="RefSeq" id="WP_240270197.1">
    <property type="nucleotide sequence ID" value="NZ_JAKSXN010000040.1"/>
</dbReference>
<feature type="compositionally biased region" description="Basic and acidic residues" evidence="1">
    <location>
        <begin position="643"/>
        <end position="652"/>
    </location>
</feature>
<evidence type="ECO:0000313" key="4">
    <source>
        <dbReference type="Proteomes" id="UP001597211"/>
    </source>
</evidence>
<organism evidence="3 4">
    <name type="scientific">Paenibacillus timonensis</name>
    <dbReference type="NCBI Taxonomy" id="225915"/>
    <lineage>
        <taxon>Bacteria</taxon>
        <taxon>Bacillati</taxon>
        <taxon>Bacillota</taxon>
        <taxon>Bacilli</taxon>
        <taxon>Bacillales</taxon>
        <taxon>Paenibacillaceae</taxon>
        <taxon>Paenibacillus</taxon>
    </lineage>
</organism>
<evidence type="ECO:0000313" key="3">
    <source>
        <dbReference type="EMBL" id="MFD1184356.1"/>
    </source>
</evidence>
<comment type="caution">
    <text evidence="3">The sequence shown here is derived from an EMBL/GenBank/DDBJ whole genome shotgun (WGS) entry which is preliminary data.</text>
</comment>
<dbReference type="SUPFAM" id="SSF54106">
    <property type="entry name" value="LysM domain"/>
    <property type="match status" value="2"/>
</dbReference>
<dbReference type="PANTHER" id="PTHR33734:SF22">
    <property type="entry name" value="MEMBRANE-BOUND LYTIC MUREIN TRANSGLYCOSYLASE D"/>
    <property type="match status" value="1"/>
</dbReference>
<dbReference type="SMART" id="SM00257">
    <property type="entry name" value="LysM"/>
    <property type="match status" value="2"/>
</dbReference>
<dbReference type="Proteomes" id="UP001597211">
    <property type="component" value="Unassembled WGS sequence"/>
</dbReference>
<protein>
    <submittedName>
        <fullName evidence="3">LysM peptidoglycan-binding domain-containing protein</fullName>
    </submittedName>
</protein>
<feature type="compositionally biased region" description="Low complexity" evidence="1">
    <location>
        <begin position="670"/>
        <end position="686"/>
    </location>
</feature>
<reference evidence="4" key="1">
    <citation type="journal article" date="2019" name="Int. J. Syst. Evol. Microbiol.">
        <title>The Global Catalogue of Microorganisms (GCM) 10K type strain sequencing project: providing services to taxonomists for standard genome sequencing and annotation.</title>
        <authorList>
            <consortium name="The Broad Institute Genomics Platform"/>
            <consortium name="The Broad Institute Genome Sequencing Center for Infectious Disease"/>
            <person name="Wu L."/>
            <person name="Ma J."/>
        </authorList>
    </citation>
    <scope>NUCLEOTIDE SEQUENCE [LARGE SCALE GENOMIC DNA]</scope>
    <source>
        <strain evidence="4">CCUG 48216</strain>
    </source>
</reference>
<dbReference type="InterPro" id="IPR018392">
    <property type="entry name" value="LysM"/>
</dbReference>
<dbReference type="PANTHER" id="PTHR33734">
    <property type="entry name" value="LYSM DOMAIN-CONTAINING GPI-ANCHORED PROTEIN 2"/>
    <property type="match status" value="1"/>
</dbReference>